<keyword evidence="5" id="KW-0648">Protein biosynthesis</keyword>
<comment type="similarity">
    <text evidence="2 9">Belongs to the eIF-2B alpha/beta/delta subunits family.</text>
</comment>
<dbReference type="InterPro" id="IPR042529">
    <property type="entry name" value="IF_2B-like_C"/>
</dbReference>
<dbReference type="GO" id="GO:0005829">
    <property type="term" value="C:cytosol"/>
    <property type="evidence" value="ECO:0007669"/>
    <property type="project" value="UniProtKB-SubCell"/>
</dbReference>
<dbReference type="Pfam" id="PF01008">
    <property type="entry name" value="IF-2B"/>
    <property type="match status" value="1"/>
</dbReference>
<evidence type="ECO:0000256" key="2">
    <source>
        <dbReference type="ARBA" id="ARBA00007251"/>
    </source>
</evidence>
<evidence type="ECO:0000256" key="4">
    <source>
        <dbReference type="ARBA" id="ARBA00022540"/>
    </source>
</evidence>
<dbReference type="Gene3D" id="3.40.50.10470">
    <property type="entry name" value="Translation initiation factor eif-2b, domain 2"/>
    <property type="match status" value="1"/>
</dbReference>
<dbReference type="PANTHER" id="PTHR10233">
    <property type="entry name" value="TRANSLATION INITIATION FACTOR EIF-2B"/>
    <property type="match status" value="1"/>
</dbReference>
<evidence type="ECO:0000256" key="7">
    <source>
        <dbReference type="ARBA" id="ARBA00044356"/>
    </source>
</evidence>
<sequence length="100" mass="11490">KEGNALKTYLKRLDDAKEASTKKGKQQQQQQQQQQKQQQQGSGRKDDNDLSNWKEIRSLNILNILYDLTPPEYIQKIVTEFGALPPSSVPVILREYKSST</sequence>
<keyword evidence="3" id="KW-0963">Cytoplasm</keyword>
<dbReference type="InterPro" id="IPR037171">
    <property type="entry name" value="NagB/RpiA_transferase-like"/>
</dbReference>
<dbReference type="AlphaFoldDB" id="A0A099NR58"/>
<organism evidence="11 12">
    <name type="scientific">Pichia kudriavzevii</name>
    <name type="common">Yeast</name>
    <name type="synonym">Issatchenkia orientalis</name>
    <dbReference type="NCBI Taxonomy" id="4909"/>
    <lineage>
        <taxon>Eukaryota</taxon>
        <taxon>Fungi</taxon>
        <taxon>Dikarya</taxon>
        <taxon>Ascomycota</taxon>
        <taxon>Saccharomycotina</taxon>
        <taxon>Pichiomycetes</taxon>
        <taxon>Pichiales</taxon>
        <taxon>Pichiaceae</taxon>
        <taxon>Pichia</taxon>
    </lineage>
</organism>
<evidence type="ECO:0000256" key="8">
    <source>
        <dbReference type="ARBA" id="ARBA00046432"/>
    </source>
</evidence>
<dbReference type="EMBL" id="JQFK01001686">
    <property type="protein sequence ID" value="KGK34397.1"/>
    <property type="molecule type" value="Genomic_DNA"/>
</dbReference>
<dbReference type="InterPro" id="IPR000649">
    <property type="entry name" value="IF-2B-related"/>
</dbReference>
<protein>
    <recommendedName>
        <fullName evidence="6">Translation initiation factor eIF2B subunit delta</fullName>
    </recommendedName>
    <alternativeName>
        <fullName evidence="7">eIF2B GDP-GTP exchange factor subunit delta</fullName>
    </alternativeName>
</protein>
<name>A0A099NR58_PICKU</name>
<dbReference type="SUPFAM" id="SSF100950">
    <property type="entry name" value="NagB/RpiA/CoA transferase-like"/>
    <property type="match status" value="1"/>
</dbReference>
<evidence type="ECO:0000256" key="5">
    <source>
        <dbReference type="ARBA" id="ARBA00022917"/>
    </source>
</evidence>
<comment type="caution">
    <text evidence="11">The sequence shown here is derived from an EMBL/GenBank/DDBJ whole genome shotgun (WGS) entry which is preliminary data.</text>
</comment>
<dbReference type="PANTHER" id="PTHR10233:SF14">
    <property type="entry name" value="TRANSLATION INITIATION FACTOR EIF-2B SUBUNIT DELTA"/>
    <property type="match status" value="1"/>
</dbReference>
<feature type="non-terminal residue" evidence="11">
    <location>
        <position position="1"/>
    </location>
</feature>
<dbReference type="GO" id="GO:0003743">
    <property type="term" value="F:translation initiation factor activity"/>
    <property type="evidence" value="ECO:0007669"/>
    <property type="project" value="UniProtKB-KW"/>
</dbReference>
<feature type="compositionally biased region" description="Low complexity" evidence="10">
    <location>
        <begin position="26"/>
        <end position="41"/>
    </location>
</feature>
<feature type="region of interest" description="Disordered" evidence="10">
    <location>
        <begin position="1"/>
        <end position="51"/>
    </location>
</feature>
<reference evidence="12" key="1">
    <citation type="journal article" date="2014" name="Microb. Cell Fact.">
        <title>Exploiting Issatchenkia orientalis SD108 for succinic acid production.</title>
        <authorList>
            <person name="Xiao H."/>
            <person name="Shao Z."/>
            <person name="Jiang Y."/>
            <person name="Dole S."/>
            <person name="Zhao H."/>
        </authorList>
    </citation>
    <scope>NUCLEOTIDE SEQUENCE [LARGE SCALE GENOMIC DNA]</scope>
    <source>
        <strain evidence="12">SD108</strain>
    </source>
</reference>
<comment type="subunit">
    <text evidence="8">Component of the translation initiation factor 2B (eIF2B) complex which is a heterodecamer of two sets of five different subunits: alpha, beta, gamma, delta and epsilon. Subunits alpha, beta and delta comprise a regulatory subcomplex and subunits epsilon and gamma comprise a catalytic subcomplex. Within the complex, the hexameric regulatory complex resides at the center, with the two heterodimeric catalytic subcomplexes bound on opposite sides.</text>
</comment>
<dbReference type="VEuPathDB" id="FungiDB:C5L36_0A05450"/>
<evidence type="ECO:0000256" key="10">
    <source>
        <dbReference type="SAM" id="MobiDB-lite"/>
    </source>
</evidence>
<gene>
    <name evidence="11" type="ORF">JL09_g6456</name>
</gene>
<evidence type="ECO:0000313" key="11">
    <source>
        <dbReference type="EMBL" id="KGK34397.1"/>
    </source>
</evidence>
<feature type="compositionally biased region" description="Basic and acidic residues" evidence="10">
    <location>
        <begin position="11"/>
        <end position="21"/>
    </location>
</feature>
<proteinExistence type="inferred from homology"/>
<evidence type="ECO:0000256" key="6">
    <source>
        <dbReference type="ARBA" id="ARBA00044147"/>
    </source>
</evidence>
<dbReference type="eggNOG" id="KOG1467">
    <property type="taxonomic scope" value="Eukaryota"/>
</dbReference>
<dbReference type="HOGENOM" id="CLU_2326327_0_0_1"/>
<evidence type="ECO:0000256" key="1">
    <source>
        <dbReference type="ARBA" id="ARBA00004514"/>
    </source>
</evidence>
<evidence type="ECO:0000313" key="12">
    <source>
        <dbReference type="Proteomes" id="UP000029867"/>
    </source>
</evidence>
<evidence type="ECO:0000256" key="9">
    <source>
        <dbReference type="RuleBase" id="RU003814"/>
    </source>
</evidence>
<evidence type="ECO:0000256" key="3">
    <source>
        <dbReference type="ARBA" id="ARBA00022490"/>
    </source>
</evidence>
<comment type="subcellular location">
    <subcellularLocation>
        <location evidence="1">Cytoplasm</location>
        <location evidence="1">Cytosol</location>
    </subcellularLocation>
</comment>
<dbReference type="Proteomes" id="UP000029867">
    <property type="component" value="Unassembled WGS sequence"/>
</dbReference>
<keyword evidence="4" id="KW-0396">Initiation factor</keyword>
<accession>A0A099NR58</accession>